<evidence type="ECO:0000313" key="2">
    <source>
        <dbReference type="Proteomes" id="UP000828251"/>
    </source>
</evidence>
<accession>A0A9D3VCN0</accession>
<proteinExistence type="predicted"/>
<dbReference type="OrthoDB" id="1906820at2759"/>
<sequence length="98" mass="11038">MQEIKCGSINNWNWSIVAAGVGFVIQWQPPEEGWLKINTDGRVVVAVNILRLEGHPRFFGRRRGLYMKVSDSLGSAAIVMSSWRAITGVHYCRVCCGW</sequence>
<name>A0A9D3VCN0_9ROSI</name>
<dbReference type="Proteomes" id="UP000828251">
    <property type="component" value="Unassembled WGS sequence"/>
</dbReference>
<keyword evidence="2" id="KW-1185">Reference proteome</keyword>
<organism evidence="1 2">
    <name type="scientific">Gossypium stocksii</name>
    <dbReference type="NCBI Taxonomy" id="47602"/>
    <lineage>
        <taxon>Eukaryota</taxon>
        <taxon>Viridiplantae</taxon>
        <taxon>Streptophyta</taxon>
        <taxon>Embryophyta</taxon>
        <taxon>Tracheophyta</taxon>
        <taxon>Spermatophyta</taxon>
        <taxon>Magnoliopsida</taxon>
        <taxon>eudicotyledons</taxon>
        <taxon>Gunneridae</taxon>
        <taxon>Pentapetalae</taxon>
        <taxon>rosids</taxon>
        <taxon>malvids</taxon>
        <taxon>Malvales</taxon>
        <taxon>Malvaceae</taxon>
        <taxon>Malvoideae</taxon>
        <taxon>Gossypium</taxon>
    </lineage>
</organism>
<dbReference type="EMBL" id="JAIQCV010000008">
    <property type="protein sequence ID" value="KAH1075536.1"/>
    <property type="molecule type" value="Genomic_DNA"/>
</dbReference>
<comment type="caution">
    <text evidence="1">The sequence shown here is derived from an EMBL/GenBank/DDBJ whole genome shotgun (WGS) entry which is preliminary data.</text>
</comment>
<reference evidence="1 2" key="1">
    <citation type="journal article" date="2021" name="Plant Biotechnol. J.">
        <title>Multi-omics assisted identification of the key and species-specific regulatory components of drought-tolerant mechanisms in Gossypium stocksii.</title>
        <authorList>
            <person name="Yu D."/>
            <person name="Ke L."/>
            <person name="Zhang D."/>
            <person name="Wu Y."/>
            <person name="Sun Y."/>
            <person name="Mei J."/>
            <person name="Sun J."/>
            <person name="Sun Y."/>
        </authorList>
    </citation>
    <scope>NUCLEOTIDE SEQUENCE [LARGE SCALE GENOMIC DNA]</scope>
    <source>
        <strain evidence="2">cv. E1</strain>
        <tissue evidence="1">Leaf</tissue>
    </source>
</reference>
<evidence type="ECO:0000313" key="1">
    <source>
        <dbReference type="EMBL" id="KAH1075536.1"/>
    </source>
</evidence>
<gene>
    <name evidence="1" type="ORF">J1N35_027864</name>
</gene>
<protein>
    <submittedName>
        <fullName evidence="1">Uncharacterized protein</fullName>
    </submittedName>
</protein>
<dbReference type="AlphaFoldDB" id="A0A9D3VCN0"/>